<gene>
    <name evidence="1" type="ORF">M407DRAFT_23186</name>
</gene>
<dbReference type="EMBL" id="KN823006">
    <property type="protein sequence ID" value="KIO27621.1"/>
    <property type="molecule type" value="Genomic_DNA"/>
</dbReference>
<dbReference type="STRING" id="1051891.A0A0C3QK32"/>
<accession>A0A0C3QK32</accession>
<dbReference type="AlphaFoldDB" id="A0A0C3QK32"/>
<dbReference type="OrthoDB" id="3202607at2759"/>
<dbReference type="HOGENOM" id="CLU_031314_0_0_1"/>
<dbReference type="Gene3D" id="3.60.130.30">
    <property type="match status" value="1"/>
</dbReference>
<proteinExistence type="predicted"/>
<organism evidence="1 2">
    <name type="scientific">Tulasnella calospora MUT 4182</name>
    <dbReference type="NCBI Taxonomy" id="1051891"/>
    <lineage>
        <taxon>Eukaryota</taxon>
        <taxon>Fungi</taxon>
        <taxon>Dikarya</taxon>
        <taxon>Basidiomycota</taxon>
        <taxon>Agaricomycotina</taxon>
        <taxon>Agaricomycetes</taxon>
        <taxon>Cantharellales</taxon>
        <taxon>Tulasnellaceae</taxon>
        <taxon>Tulasnella</taxon>
    </lineage>
</organism>
<dbReference type="Proteomes" id="UP000054248">
    <property type="component" value="Unassembled WGS sequence"/>
</dbReference>
<reference evidence="2" key="2">
    <citation type="submission" date="2015-01" db="EMBL/GenBank/DDBJ databases">
        <title>Evolutionary Origins and Diversification of the Mycorrhizal Mutualists.</title>
        <authorList>
            <consortium name="DOE Joint Genome Institute"/>
            <consortium name="Mycorrhizal Genomics Consortium"/>
            <person name="Kohler A."/>
            <person name="Kuo A."/>
            <person name="Nagy L.G."/>
            <person name="Floudas D."/>
            <person name="Copeland A."/>
            <person name="Barry K.W."/>
            <person name="Cichocki N."/>
            <person name="Veneault-Fourrey C."/>
            <person name="LaButti K."/>
            <person name="Lindquist E.A."/>
            <person name="Lipzen A."/>
            <person name="Lundell T."/>
            <person name="Morin E."/>
            <person name="Murat C."/>
            <person name="Riley R."/>
            <person name="Ohm R."/>
            <person name="Sun H."/>
            <person name="Tunlid A."/>
            <person name="Henrissat B."/>
            <person name="Grigoriev I.V."/>
            <person name="Hibbett D.S."/>
            <person name="Martin F."/>
        </authorList>
    </citation>
    <scope>NUCLEOTIDE SEQUENCE [LARGE SCALE GENOMIC DNA]</scope>
    <source>
        <strain evidence="2">MUT 4182</strain>
    </source>
</reference>
<evidence type="ECO:0000313" key="1">
    <source>
        <dbReference type="EMBL" id="KIO27621.1"/>
    </source>
</evidence>
<name>A0A0C3QK32_9AGAM</name>
<sequence>MNFTNSPLVHAALVEFYGDPHVQALFQFAEGGLRTWFPDLWDMFRRTIESAQTLHPELKPPVPGTSFPASTVNVGDRVVCGPPRDSSNEAAAVCLDYVDGPFDPSKGGHLVFHEARRVVKLRKGGVILFPSAVVTHENIDIGTDESRFSITGYFPGGIRRYLEAGGHTLAAWKDEKQGEADVHESEGTSRWDLGCARFRTASALIRFWQERAALVETG</sequence>
<keyword evidence="2" id="KW-1185">Reference proteome</keyword>
<evidence type="ECO:0008006" key="3">
    <source>
        <dbReference type="Google" id="ProtNLM"/>
    </source>
</evidence>
<protein>
    <recommendedName>
        <fullName evidence="3">Prolyl 4-hydroxylase alpha subunit Fe(2+) 2OG dioxygenase domain-containing protein</fullName>
    </recommendedName>
</protein>
<reference evidence="1 2" key="1">
    <citation type="submission" date="2014-04" db="EMBL/GenBank/DDBJ databases">
        <authorList>
            <consortium name="DOE Joint Genome Institute"/>
            <person name="Kuo A."/>
            <person name="Girlanda M."/>
            <person name="Perotto S."/>
            <person name="Kohler A."/>
            <person name="Nagy L.G."/>
            <person name="Floudas D."/>
            <person name="Copeland A."/>
            <person name="Barry K.W."/>
            <person name="Cichocki N."/>
            <person name="Veneault-Fourrey C."/>
            <person name="LaButti K."/>
            <person name="Lindquist E.A."/>
            <person name="Lipzen A."/>
            <person name="Lundell T."/>
            <person name="Morin E."/>
            <person name="Murat C."/>
            <person name="Sun H."/>
            <person name="Tunlid A."/>
            <person name="Henrissat B."/>
            <person name="Grigoriev I.V."/>
            <person name="Hibbett D.S."/>
            <person name="Martin F."/>
            <person name="Nordberg H.P."/>
            <person name="Cantor M.N."/>
            <person name="Hua S.X."/>
        </authorList>
    </citation>
    <scope>NUCLEOTIDE SEQUENCE [LARGE SCALE GENOMIC DNA]</scope>
    <source>
        <strain evidence="1 2">MUT 4182</strain>
    </source>
</reference>
<evidence type="ECO:0000313" key="2">
    <source>
        <dbReference type="Proteomes" id="UP000054248"/>
    </source>
</evidence>